<dbReference type="PANTHER" id="PTHR24221:SF654">
    <property type="entry name" value="ATP-BINDING CASSETTE SUB-FAMILY B MEMBER 6"/>
    <property type="match status" value="1"/>
</dbReference>
<feature type="transmembrane region" description="Helical" evidence="9">
    <location>
        <begin position="287"/>
        <end position="309"/>
    </location>
</feature>
<dbReference type="GO" id="GO:0006508">
    <property type="term" value="P:proteolysis"/>
    <property type="evidence" value="ECO:0007669"/>
    <property type="project" value="InterPro"/>
</dbReference>
<feature type="transmembrane region" description="Helical" evidence="9">
    <location>
        <begin position="409"/>
        <end position="437"/>
    </location>
</feature>
<dbReference type="GO" id="GO:0008233">
    <property type="term" value="F:peptidase activity"/>
    <property type="evidence" value="ECO:0007669"/>
    <property type="project" value="InterPro"/>
</dbReference>
<dbReference type="SUPFAM" id="SSF90123">
    <property type="entry name" value="ABC transporter transmembrane region"/>
    <property type="match status" value="1"/>
</dbReference>
<dbReference type="OrthoDB" id="9760358at2"/>
<dbReference type="PANTHER" id="PTHR24221">
    <property type="entry name" value="ATP-BINDING CASSETTE SUB-FAMILY B"/>
    <property type="match status" value="1"/>
</dbReference>
<comment type="subcellular location">
    <subcellularLocation>
        <location evidence="1">Cell membrane</location>
        <topology evidence="1">Multi-pass membrane protein</topology>
    </subcellularLocation>
</comment>
<evidence type="ECO:0000259" key="10">
    <source>
        <dbReference type="PROSITE" id="PS50893"/>
    </source>
</evidence>
<dbReference type="SMART" id="SM00382">
    <property type="entry name" value="AAA"/>
    <property type="match status" value="1"/>
</dbReference>
<dbReference type="Gene3D" id="3.40.50.300">
    <property type="entry name" value="P-loop containing nucleotide triphosphate hydrolases"/>
    <property type="match status" value="1"/>
</dbReference>
<evidence type="ECO:0000259" key="11">
    <source>
        <dbReference type="PROSITE" id="PS50929"/>
    </source>
</evidence>
<dbReference type="CDD" id="cd02418">
    <property type="entry name" value="Peptidase_C39B"/>
    <property type="match status" value="1"/>
</dbReference>
<dbReference type="InterPro" id="IPR005074">
    <property type="entry name" value="Peptidase_C39"/>
</dbReference>
<evidence type="ECO:0000259" key="12">
    <source>
        <dbReference type="PROSITE" id="PS50990"/>
    </source>
</evidence>
<dbReference type="Gene3D" id="1.20.1560.10">
    <property type="entry name" value="ABC transporter type 1, transmembrane domain"/>
    <property type="match status" value="1"/>
</dbReference>
<dbReference type="GO" id="GO:0043213">
    <property type="term" value="P:bacteriocin transport"/>
    <property type="evidence" value="ECO:0007669"/>
    <property type="project" value="UniProtKB-KW"/>
</dbReference>
<keyword evidence="6 9" id="KW-1133">Transmembrane helix</keyword>
<keyword evidence="4 13" id="KW-0067">ATP-binding</keyword>
<dbReference type="GO" id="GO:0140359">
    <property type="term" value="F:ABC-type transporter activity"/>
    <property type="evidence" value="ECO:0007669"/>
    <property type="project" value="InterPro"/>
</dbReference>
<dbReference type="CDD" id="cd18570">
    <property type="entry name" value="ABC_6TM_PCAT1_LagD_like"/>
    <property type="match status" value="1"/>
</dbReference>
<dbReference type="InterPro" id="IPR036640">
    <property type="entry name" value="ABC1_TM_sf"/>
</dbReference>
<evidence type="ECO:0000313" key="13">
    <source>
        <dbReference type="EMBL" id="SMO69199.1"/>
    </source>
</evidence>
<accession>A0A521DBW6</accession>
<keyword evidence="5" id="KW-0653">Protein transport</keyword>
<keyword evidence="2 9" id="KW-0812">Transmembrane</keyword>
<keyword evidence="5" id="KW-0813">Transport</keyword>
<evidence type="ECO:0000313" key="14">
    <source>
        <dbReference type="Proteomes" id="UP000317557"/>
    </source>
</evidence>
<dbReference type="GO" id="GO:0034040">
    <property type="term" value="F:ATPase-coupled lipid transmembrane transporter activity"/>
    <property type="evidence" value="ECO:0007669"/>
    <property type="project" value="TreeGrafter"/>
</dbReference>
<dbReference type="PROSITE" id="PS50929">
    <property type="entry name" value="ABC_TM1F"/>
    <property type="match status" value="1"/>
</dbReference>
<keyword evidence="7 9" id="KW-0472">Membrane</keyword>
<dbReference type="Pfam" id="PF00664">
    <property type="entry name" value="ABC_membrane"/>
    <property type="match status" value="1"/>
</dbReference>
<dbReference type="EMBL" id="FXTP01000008">
    <property type="protein sequence ID" value="SMO69199.1"/>
    <property type="molecule type" value="Genomic_DNA"/>
</dbReference>
<sequence>MADNSTISSIHKQADKGFVRQKDQSDCGVACLASVMHFYDSEAKLERLREMSGTNQQGTTLLGLYQAAGEIGLDAQAFEGDLENLKKLEHPAILHIVKDKRLQHYVVYYGCEGNQLLIGDPAEGTVQWMPEEKLQEQWQSKALLVLKPTEQLVVKRERDKDRWNWIKRLVKEDVQILGLALALGIFITALSLSTAIFSQTLIDDILPDRDVTRLFIGVAFLGFLLLAQSGLIYIRRLFLIRQSRDFNNRVINNFYDALLQLPVPFFFNRKTGDLIARMNDTRRLQQTVTYLFADVMIDVLMIIVASGYIFYHSGLLGGFVLLSVPLYFLLTWYFHDSILDGQKKVMAAHSANESNYVDTIQGIATIKTGNRQSFFSNLTKTVYGFFQDQIFDLGKIGIHFSFWANIIEVVFTVCVLLFGAMLVLSGDIMIGVLVAVFQMTNQLMPSANRLALTNIQIQEARVAFDRMYEFTSLDPEGEIKEEVQSLKEFNRLEVKGLSFRFPGRSQLLQNVTFSVEKGEMIALLGESGCGKTTLLQILQRFYKPEQGKIIANNGLEMEDLSLESWRGHMAAVSQQVKIFNGSLLDNICLGNAEDAEKVVAFCKEFGFSKYFENFPQQYGTLLGEEGVNISGGQQQLVALARALYQKPDLLLLDEATSAMDRDTEQEMLKMLMKRREEMGIILVTHRVQSAKLANRIYIIEKGKITSQGAPQELVHQENLFSASLADISI</sequence>
<dbReference type="InterPro" id="IPR003593">
    <property type="entry name" value="AAA+_ATPase"/>
</dbReference>
<dbReference type="InterPro" id="IPR027417">
    <property type="entry name" value="P-loop_NTPase"/>
</dbReference>
<dbReference type="PROSITE" id="PS50990">
    <property type="entry name" value="PEPTIDASE_C39"/>
    <property type="match status" value="1"/>
</dbReference>
<dbReference type="GO" id="GO:0016887">
    <property type="term" value="F:ATP hydrolysis activity"/>
    <property type="evidence" value="ECO:0007669"/>
    <property type="project" value="InterPro"/>
</dbReference>
<feature type="transmembrane region" description="Helical" evidence="9">
    <location>
        <begin position="176"/>
        <end position="202"/>
    </location>
</feature>
<dbReference type="InterPro" id="IPR011527">
    <property type="entry name" value="ABC1_TM_dom"/>
</dbReference>
<feature type="transmembrane region" description="Helical" evidence="9">
    <location>
        <begin position="214"/>
        <end position="234"/>
    </location>
</feature>
<feature type="domain" description="ABC transporter" evidence="10">
    <location>
        <begin position="492"/>
        <end position="726"/>
    </location>
</feature>
<reference evidence="13 14" key="1">
    <citation type="submission" date="2017-05" db="EMBL/GenBank/DDBJ databases">
        <authorList>
            <person name="Varghese N."/>
            <person name="Submissions S."/>
        </authorList>
    </citation>
    <scope>NUCLEOTIDE SEQUENCE [LARGE SCALE GENOMIC DNA]</scope>
    <source>
        <strain evidence="13 14">DSM 21985</strain>
    </source>
</reference>
<dbReference type="Gene3D" id="3.90.70.10">
    <property type="entry name" value="Cysteine proteinases"/>
    <property type="match status" value="1"/>
</dbReference>
<dbReference type="GO" id="GO:0005886">
    <property type="term" value="C:plasma membrane"/>
    <property type="evidence" value="ECO:0007669"/>
    <property type="project" value="UniProtKB-SubCell"/>
</dbReference>
<keyword evidence="3" id="KW-0547">Nucleotide-binding</keyword>
<dbReference type="Pfam" id="PF00005">
    <property type="entry name" value="ABC_tran"/>
    <property type="match status" value="1"/>
</dbReference>
<evidence type="ECO:0000256" key="3">
    <source>
        <dbReference type="ARBA" id="ARBA00022741"/>
    </source>
</evidence>
<organism evidence="13 14">
    <name type="scientific">Gracilimonas mengyeensis</name>
    <dbReference type="NCBI Taxonomy" id="1302730"/>
    <lineage>
        <taxon>Bacteria</taxon>
        <taxon>Pseudomonadati</taxon>
        <taxon>Balneolota</taxon>
        <taxon>Balneolia</taxon>
        <taxon>Balneolales</taxon>
        <taxon>Balneolaceae</taxon>
        <taxon>Gracilimonas</taxon>
    </lineage>
</organism>
<dbReference type="Pfam" id="PF03412">
    <property type="entry name" value="Peptidase_C39"/>
    <property type="match status" value="1"/>
</dbReference>
<dbReference type="Proteomes" id="UP000317557">
    <property type="component" value="Unassembled WGS sequence"/>
</dbReference>
<protein>
    <submittedName>
        <fullName evidence="13">ATP-binding cassette, subfamily B</fullName>
    </submittedName>
</protein>
<dbReference type="RefSeq" id="WP_142454483.1">
    <property type="nucleotide sequence ID" value="NZ_FXTP01000008.1"/>
</dbReference>
<evidence type="ECO:0000256" key="1">
    <source>
        <dbReference type="ARBA" id="ARBA00004651"/>
    </source>
</evidence>
<dbReference type="PROSITE" id="PS00211">
    <property type="entry name" value="ABC_TRANSPORTER_1"/>
    <property type="match status" value="1"/>
</dbReference>
<feature type="domain" description="Peptidase C39" evidence="12">
    <location>
        <begin position="21"/>
        <end position="145"/>
    </location>
</feature>
<evidence type="ECO:0000256" key="7">
    <source>
        <dbReference type="ARBA" id="ARBA00023136"/>
    </source>
</evidence>
<dbReference type="SUPFAM" id="SSF52540">
    <property type="entry name" value="P-loop containing nucleoside triphosphate hydrolases"/>
    <property type="match status" value="1"/>
</dbReference>
<evidence type="ECO:0000256" key="4">
    <source>
        <dbReference type="ARBA" id="ARBA00022840"/>
    </source>
</evidence>
<proteinExistence type="predicted"/>
<evidence type="ECO:0000256" key="5">
    <source>
        <dbReference type="ARBA" id="ARBA00022927"/>
    </source>
</evidence>
<dbReference type="InterPro" id="IPR003439">
    <property type="entry name" value="ABC_transporter-like_ATP-bd"/>
</dbReference>
<evidence type="ECO:0000256" key="8">
    <source>
        <dbReference type="ARBA" id="ARBA00043264"/>
    </source>
</evidence>
<keyword evidence="14" id="KW-1185">Reference proteome</keyword>
<evidence type="ECO:0000256" key="9">
    <source>
        <dbReference type="SAM" id="Phobius"/>
    </source>
</evidence>
<keyword evidence="8" id="KW-0080">Bacteriocin transport</keyword>
<dbReference type="InterPro" id="IPR039421">
    <property type="entry name" value="Type_1_exporter"/>
</dbReference>
<dbReference type="GO" id="GO:0015031">
    <property type="term" value="P:protein transport"/>
    <property type="evidence" value="ECO:0007669"/>
    <property type="project" value="UniProtKB-KW"/>
</dbReference>
<evidence type="ECO:0000256" key="6">
    <source>
        <dbReference type="ARBA" id="ARBA00022989"/>
    </source>
</evidence>
<name>A0A521DBW6_9BACT</name>
<dbReference type="PROSITE" id="PS50893">
    <property type="entry name" value="ABC_TRANSPORTER_2"/>
    <property type="match status" value="1"/>
</dbReference>
<dbReference type="AlphaFoldDB" id="A0A521DBW6"/>
<evidence type="ECO:0000256" key="2">
    <source>
        <dbReference type="ARBA" id="ARBA00022692"/>
    </source>
</evidence>
<dbReference type="InterPro" id="IPR017871">
    <property type="entry name" value="ABC_transporter-like_CS"/>
</dbReference>
<dbReference type="GO" id="GO:0005524">
    <property type="term" value="F:ATP binding"/>
    <property type="evidence" value="ECO:0007669"/>
    <property type="project" value="UniProtKB-KW"/>
</dbReference>
<gene>
    <name evidence="13" type="ORF">SAMN06265219_10815</name>
</gene>
<feature type="transmembrane region" description="Helical" evidence="9">
    <location>
        <begin position="315"/>
        <end position="334"/>
    </location>
</feature>
<feature type="domain" description="ABC transmembrane type-1" evidence="11">
    <location>
        <begin position="179"/>
        <end position="459"/>
    </location>
</feature>